<accession>A0AA35WQU6</accession>
<feature type="non-terminal residue" evidence="2">
    <location>
        <position position="60"/>
    </location>
</feature>
<feature type="repeat" description="ANK" evidence="1">
    <location>
        <begin position="28"/>
        <end position="60"/>
    </location>
</feature>
<dbReference type="InterPro" id="IPR036770">
    <property type="entry name" value="Ankyrin_rpt-contain_sf"/>
</dbReference>
<dbReference type="SUPFAM" id="SSF48403">
    <property type="entry name" value="Ankyrin repeat"/>
    <property type="match status" value="1"/>
</dbReference>
<evidence type="ECO:0000313" key="2">
    <source>
        <dbReference type="EMBL" id="CAI8029379.1"/>
    </source>
</evidence>
<evidence type="ECO:0000256" key="1">
    <source>
        <dbReference type="PROSITE-ProRule" id="PRU00023"/>
    </source>
</evidence>
<dbReference type="PROSITE" id="PS50088">
    <property type="entry name" value="ANK_REPEAT"/>
    <property type="match status" value="2"/>
</dbReference>
<dbReference type="PROSITE" id="PS50297">
    <property type="entry name" value="ANK_REP_REGION"/>
    <property type="match status" value="2"/>
</dbReference>
<dbReference type="InterPro" id="IPR002110">
    <property type="entry name" value="Ankyrin_rpt"/>
</dbReference>
<protein>
    <submittedName>
        <fullName evidence="2">Ankyrin repeat domain-containing protein 29</fullName>
    </submittedName>
</protein>
<dbReference type="PANTHER" id="PTHR22677">
    <property type="entry name" value="ANKYRIN REPEAT DOMAIN-CONTAINING PROTEIN 60"/>
    <property type="match status" value="1"/>
</dbReference>
<dbReference type="SMART" id="SM00248">
    <property type="entry name" value="ANK"/>
    <property type="match status" value="2"/>
</dbReference>
<dbReference type="InterPro" id="IPR039323">
    <property type="entry name" value="ANKRD_45/46/60"/>
</dbReference>
<evidence type="ECO:0000313" key="3">
    <source>
        <dbReference type="Proteomes" id="UP001174909"/>
    </source>
</evidence>
<sequence length="60" mass="6464">MVASQNGHVEVVDKLLQHGATVDLQKEDGWSSLMAASQNGHVEVVDKLLQHGASVDLQDK</sequence>
<proteinExistence type="predicted"/>
<dbReference type="PANTHER" id="PTHR22677:SF4">
    <property type="entry name" value="USHER SYNDROME TYPE-1G PROTEIN-LIKE PROTEIN"/>
    <property type="match status" value="1"/>
</dbReference>
<gene>
    <name evidence="2" type="ORF">GBAR_LOCUS16692</name>
</gene>
<keyword evidence="1" id="KW-0040">ANK repeat</keyword>
<keyword evidence="3" id="KW-1185">Reference proteome</keyword>
<dbReference type="EMBL" id="CASHTH010002400">
    <property type="protein sequence ID" value="CAI8029379.1"/>
    <property type="molecule type" value="Genomic_DNA"/>
</dbReference>
<dbReference type="Gene3D" id="1.25.40.20">
    <property type="entry name" value="Ankyrin repeat-containing domain"/>
    <property type="match status" value="1"/>
</dbReference>
<dbReference type="AlphaFoldDB" id="A0AA35WQU6"/>
<name>A0AA35WQU6_GEOBA</name>
<reference evidence="2" key="1">
    <citation type="submission" date="2023-03" db="EMBL/GenBank/DDBJ databases">
        <authorList>
            <person name="Steffen K."/>
            <person name="Cardenas P."/>
        </authorList>
    </citation>
    <scope>NUCLEOTIDE SEQUENCE</scope>
</reference>
<dbReference type="Proteomes" id="UP001174909">
    <property type="component" value="Unassembled WGS sequence"/>
</dbReference>
<feature type="repeat" description="ANK" evidence="1">
    <location>
        <begin position="1"/>
        <end position="27"/>
    </location>
</feature>
<comment type="caution">
    <text evidence="2">The sequence shown here is derived from an EMBL/GenBank/DDBJ whole genome shotgun (WGS) entry which is preliminary data.</text>
</comment>
<organism evidence="2 3">
    <name type="scientific">Geodia barretti</name>
    <name type="common">Barrett's horny sponge</name>
    <dbReference type="NCBI Taxonomy" id="519541"/>
    <lineage>
        <taxon>Eukaryota</taxon>
        <taxon>Metazoa</taxon>
        <taxon>Porifera</taxon>
        <taxon>Demospongiae</taxon>
        <taxon>Heteroscleromorpha</taxon>
        <taxon>Tetractinellida</taxon>
        <taxon>Astrophorina</taxon>
        <taxon>Geodiidae</taxon>
        <taxon>Geodia</taxon>
    </lineage>
</organism>
<dbReference type="Pfam" id="PF12796">
    <property type="entry name" value="Ank_2"/>
    <property type="match status" value="1"/>
</dbReference>